<reference evidence="5" key="1">
    <citation type="submission" date="2021-01" db="EMBL/GenBank/DDBJ databases">
        <title>Whole genome shotgun sequence of Planosporangium mesophilum NBRC 109066.</title>
        <authorList>
            <person name="Komaki H."/>
            <person name="Tamura T."/>
        </authorList>
    </citation>
    <scope>NUCLEOTIDE SEQUENCE</scope>
    <source>
        <strain evidence="5">NBRC 109066</strain>
    </source>
</reference>
<keyword evidence="1" id="KW-0808">Transferase</keyword>
<dbReference type="PANTHER" id="PTHR34069:SF2">
    <property type="entry name" value="BETA-KETOACYL-[ACYL-CARRIER-PROTEIN] SYNTHASE III"/>
    <property type="match status" value="1"/>
</dbReference>
<dbReference type="Pfam" id="PF08541">
    <property type="entry name" value="ACP_syn_III_C"/>
    <property type="match status" value="1"/>
</dbReference>
<evidence type="ECO:0000313" key="6">
    <source>
        <dbReference type="Proteomes" id="UP000599074"/>
    </source>
</evidence>
<dbReference type="SUPFAM" id="SSF53901">
    <property type="entry name" value="Thiolase-like"/>
    <property type="match status" value="1"/>
</dbReference>
<sequence length="351" mass="37714">MPDPPAAPEAEHMIETVQPLSRVGITATGSYLPERVLTTAELQRDIERASGLRLPERLFEAVSGIGRRHVAAPDEYASTLAVRAARRALAAADLDPLDIDLLLFASATRDLVEPATAHIVQAELGSRAHALDLTNACNSFLNGIDAARTYILAGRARRVLVVTGETPTRSMRPRLDSLTQAREAFAGYTFGDAGAAVVVEAVEAGGILDVDTDTHSEHWTVGGIPGGGSRHPRGDEYTYFTGDGRELRGVFEKIGTSVLEGVRYRTGLEWADYARVLVHQVTVPYLDRFVEVTGVPRHLLEITVADHGNMASATLGVQLDRVWPSLAAGDRVLFVGLGGGVSVMTMAWEKA</sequence>
<feature type="domain" description="Beta-ketoacyl-[acyl-carrier-protein] synthase III N-terminal" evidence="4">
    <location>
        <begin position="131"/>
        <end position="214"/>
    </location>
</feature>
<dbReference type="Gene3D" id="3.40.47.10">
    <property type="match status" value="2"/>
</dbReference>
<dbReference type="EMBL" id="BOON01000058">
    <property type="protein sequence ID" value="GII25776.1"/>
    <property type="molecule type" value="Genomic_DNA"/>
</dbReference>
<keyword evidence="6" id="KW-1185">Reference proteome</keyword>
<comment type="caution">
    <text evidence="5">The sequence shown here is derived from an EMBL/GenBank/DDBJ whole genome shotgun (WGS) entry which is preliminary data.</text>
</comment>
<dbReference type="GO" id="GO:0004315">
    <property type="term" value="F:3-oxoacyl-[acyl-carrier-protein] synthase activity"/>
    <property type="evidence" value="ECO:0007669"/>
    <property type="project" value="InterPro"/>
</dbReference>
<feature type="domain" description="Beta-ketoacyl-[acyl-carrier-protein] synthase III C-terminal" evidence="3">
    <location>
        <begin position="265"/>
        <end position="349"/>
    </location>
</feature>
<dbReference type="GO" id="GO:0044550">
    <property type="term" value="P:secondary metabolite biosynthetic process"/>
    <property type="evidence" value="ECO:0007669"/>
    <property type="project" value="TreeGrafter"/>
</dbReference>
<evidence type="ECO:0000259" key="3">
    <source>
        <dbReference type="Pfam" id="PF08541"/>
    </source>
</evidence>
<dbReference type="InterPro" id="IPR013751">
    <property type="entry name" value="ACP_syn_III_N"/>
</dbReference>
<evidence type="ECO:0000256" key="1">
    <source>
        <dbReference type="ARBA" id="ARBA00022679"/>
    </source>
</evidence>
<dbReference type="InterPro" id="IPR016039">
    <property type="entry name" value="Thiolase-like"/>
</dbReference>
<dbReference type="PANTHER" id="PTHR34069">
    <property type="entry name" value="3-OXOACYL-[ACYL-CARRIER-PROTEIN] SYNTHASE 3"/>
    <property type="match status" value="1"/>
</dbReference>
<evidence type="ECO:0000313" key="5">
    <source>
        <dbReference type="EMBL" id="GII25776.1"/>
    </source>
</evidence>
<keyword evidence="2" id="KW-0012">Acyltransferase</keyword>
<accession>A0A8J3X3A7</accession>
<evidence type="ECO:0000256" key="2">
    <source>
        <dbReference type="ARBA" id="ARBA00023315"/>
    </source>
</evidence>
<dbReference type="AlphaFoldDB" id="A0A8J3X3A7"/>
<proteinExistence type="predicted"/>
<dbReference type="InterPro" id="IPR013747">
    <property type="entry name" value="ACP_syn_III_C"/>
</dbReference>
<organism evidence="5 6">
    <name type="scientific">Planosporangium mesophilum</name>
    <dbReference type="NCBI Taxonomy" id="689768"/>
    <lineage>
        <taxon>Bacteria</taxon>
        <taxon>Bacillati</taxon>
        <taxon>Actinomycetota</taxon>
        <taxon>Actinomycetes</taxon>
        <taxon>Micromonosporales</taxon>
        <taxon>Micromonosporaceae</taxon>
        <taxon>Planosporangium</taxon>
    </lineage>
</organism>
<protein>
    <submittedName>
        <fullName evidence="5">3-oxoacyl-ACP synthase</fullName>
    </submittedName>
</protein>
<dbReference type="Pfam" id="PF08545">
    <property type="entry name" value="ACP_syn_III"/>
    <property type="match status" value="1"/>
</dbReference>
<dbReference type="GO" id="GO:0006633">
    <property type="term" value="P:fatty acid biosynthetic process"/>
    <property type="evidence" value="ECO:0007669"/>
    <property type="project" value="InterPro"/>
</dbReference>
<dbReference type="Proteomes" id="UP000599074">
    <property type="component" value="Unassembled WGS sequence"/>
</dbReference>
<name>A0A8J3X3A7_9ACTN</name>
<evidence type="ECO:0000259" key="4">
    <source>
        <dbReference type="Pfam" id="PF08545"/>
    </source>
</evidence>
<gene>
    <name evidence="5" type="primary">fabH</name>
    <name evidence="5" type="ORF">Pme01_53730</name>
</gene>